<name>A0A7G7CRI6_9CORY</name>
<evidence type="ECO:0000313" key="7">
    <source>
        <dbReference type="EMBL" id="QNE90202.1"/>
    </source>
</evidence>
<protein>
    <submittedName>
        <fullName evidence="7">ABC transporter ATP-binding protein</fullName>
    </submittedName>
</protein>
<keyword evidence="8" id="KW-1185">Reference proteome</keyword>
<feature type="domain" description="ABC transporter" evidence="6">
    <location>
        <begin position="2"/>
        <end position="227"/>
    </location>
</feature>
<dbReference type="Pfam" id="PF00005">
    <property type="entry name" value="ABC_tran"/>
    <property type="match status" value="1"/>
</dbReference>
<dbReference type="SMART" id="SM00382">
    <property type="entry name" value="AAA"/>
    <property type="match status" value="1"/>
</dbReference>
<sequence length="386" mass="40883">MIQVEGLTKQYKAVRAVDHLDFTVEPGHVTGFLGPNGAGKSTTMRMILGLDKPTAGTATINGKRYRELKNPLREVGGLLDAKAVHPNRTAANHLKWMAQANGIPTKRVDEVLGLVGLSNVAGKKAGGFSLGMGQRLGLAAALLGDPGTLLLDEPVNGLDPEGIRWVRSLVRGLAAEGRSVLVSSHLLSEMALTADHLIVIGKGKLVANMPTYDFIKAHSAANVIVRAENLRELANALRSRNVAFQPEKDQEGRDTLVIPERSTDEIGHLAHELGVPLQELSLHRASLEDAFMKMTEDAVEYRADAPATARADVPQAGNQPASAQAANPQAQPAQASQSGQPAQPATDAPAESRGQHRGRNGAEGGGETYTVEQLLAQHKASKGKGN</sequence>
<dbReference type="Proteomes" id="UP000515743">
    <property type="component" value="Chromosome"/>
</dbReference>
<feature type="region of interest" description="Disordered" evidence="5">
    <location>
        <begin position="306"/>
        <end position="386"/>
    </location>
</feature>
<dbReference type="InterPro" id="IPR003439">
    <property type="entry name" value="ABC_transporter-like_ATP-bd"/>
</dbReference>
<dbReference type="PROSITE" id="PS50893">
    <property type="entry name" value="ABC_TRANSPORTER_2"/>
    <property type="match status" value="1"/>
</dbReference>
<dbReference type="CDD" id="cd03268">
    <property type="entry name" value="ABC_BcrA_bacitracin_resist"/>
    <property type="match status" value="1"/>
</dbReference>
<feature type="compositionally biased region" description="Low complexity" evidence="5">
    <location>
        <begin position="314"/>
        <end position="345"/>
    </location>
</feature>
<reference evidence="7 8" key="1">
    <citation type="submission" date="2020-07" db="EMBL/GenBank/DDBJ databases">
        <title>Complete genome and description of Corynebacterium incognita strain Marseille-Q3630 sp. nov.</title>
        <authorList>
            <person name="Boxberger M."/>
        </authorList>
    </citation>
    <scope>NUCLEOTIDE SEQUENCE [LARGE SCALE GENOMIC DNA]</scope>
    <source>
        <strain evidence="7 8">Marseille-Q3630</strain>
    </source>
</reference>
<evidence type="ECO:0000256" key="4">
    <source>
        <dbReference type="ARBA" id="ARBA00022840"/>
    </source>
</evidence>
<dbReference type="GO" id="GO:0005524">
    <property type="term" value="F:ATP binding"/>
    <property type="evidence" value="ECO:0007669"/>
    <property type="project" value="UniProtKB-KW"/>
</dbReference>
<dbReference type="InterPro" id="IPR027417">
    <property type="entry name" value="P-loop_NTPase"/>
</dbReference>
<accession>A0A7G7CRI6</accession>
<dbReference type="PANTHER" id="PTHR43335">
    <property type="entry name" value="ABC TRANSPORTER, ATP-BINDING PROTEIN"/>
    <property type="match status" value="1"/>
</dbReference>
<evidence type="ECO:0000256" key="1">
    <source>
        <dbReference type="ARBA" id="ARBA00005417"/>
    </source>
</evidence>
<dbReference type="AlphaFoldDB" id="A0A7G7CRI6"/>
<evidence type="ECO:0000256" key="3">
    <source>
        <dbReference type="ARBA" id="ARBA00022741"/>
    </source>
</evidence>
<dbReference type="SUPFAM" id="SSF52540">
    <property type="entry name" value="P-loop containing nucleoside triphosphate hydrolases"/>
    <property type="match status" value="1"/>
</dbReference>
<dbReference type="EMBL" id="CP059404">
    <property type="protein sequence ID" value="QNE90202.1"/>
    <property type="molecule type" value="Genomic_DNA"/>
</dbReference>
<keyword evidence="3" id="KW-0547">Nucleotide-binding</keyword>
<proteinExistence type="inferred from homology"/>
<comment type="similarity">
    <text evidence="1">Belongs to the ABC transporter superfamily.</text>
</comment>
<gene>
    <name evidence="7" type="ORF">H0194_04250</name>
</gene>
<evidence type="ECO:0000259" key="6">
    <source>
        <dbReference type="PROSITE" id="PS50893"/>
    </source>
</evidence>
<dbReference type="InterPro" id="IPR003593">
    <property type="entry name" value="AAA+_ATPase"/>
</dbReference>
<dbReference type="RefSeq" id="WP_185176575.1">
    <property type="nucleotide sequence ID" value="NZ_CP059404.1"/>
</dbReference>
<dbReference type="GO" id="GO:0016887">
    <property type="term" value="F:ATP hydrolysis activity"/>
    <property type="evidence" value="ECO:0007669"/>
    <property type="project" value="InterPro"/>
</dbReference>
<dbReference type="KEGG" id="cik:H0194_04250"/>
<keyword evidence="4 7" id="KW-0067">ATP-binding</keyword>
<evidence type="ECO:0000313" key="8">
    <source>
        <dbReference type="Proteomes" id="UP000515743"/>
    </source>
</evidence>
<dbReference type="PANTHER" id="PTHR43335:SF4">
    <property type="entry name" value="ABC TRANSPORTER, ATP-BINDING PROTEIN"/>
    <property type="match status" value="1"/>
</dbReference>
<evidence type="ECO:0000256" key="2">
    <source>
        <dbReference type="ARBA" id="ARBA00022448"/>
    </source>
</evidence>
<organism evidence="7 8">
    <name type="scientific">Corynebacterium incognita</name>
    <dbReference type="NCBI Taxonomy" id="2754725"/>
    <lineage>
        <taxon>Bacteria</taxon>
        <taxon>Bacillati</taxon>
        <taxon>Actinomycetota</taxon>
        <taxon>Actinomycetes</taxon>
        <taxon>Mycobacteriales</taxon>
        <taxon>Corynebacteriaceae</taxon>
        <taxon>Corynebacterium</taxon>
    </lineage>
</organism>
<dbReference type="Gene3D" id="3.40.50.300">
    <property type="entry name" value="P-loop containing nucleotide triphosphate hydrolases"/>
    <property type="match status" value="1"/>
</dbReference>
<keyword evidence="2" id="KW-0813">Transport</keyword>
<evidence type="ECO:0000256" key="5">
    <source>
        <dbReference type="SAM" id="MobiDB-lite"/>
    </source>
</evidence>